<dbReference type="SUPFAM" id="SSF117916">
    <property type="entry name" value="Fe-S cluster assembly (FSCA) domain-like"/>
    <property type="match status" value="1"/>
</dbReference>
<dbReference type="RefSeq" id="WP_114205516.1">
    <property type="nucleotide sequence ID" value="NZ_CP030840.1"/>
</dbReference>
<dbReference type="Proteomes" id="UP000253606">
    <property type="component" value="Chromosome"/>
</dbReference>
<dbReference type="Gene3D" id="3.30.300.130">
    <property type="entry name" value="Fe-S cluster assembly (FSCA)"/>
    <property type="match status" value="1"/>
</dbReference>
<evidence type="ECO:0000259" key="1">
    <source>
        <dbReference type="Pfam" id="PF01883"/>
    </source>
</evidence>
<dbReference type="AlphaFoldDB" id="A0A2Z5FTC7"/>
<dbReference type="EMBL" id="CP030840">
    <property type="protein sequence ID" value="AXC09746.1"/>
    <property type="molecule type" value="Genomic_DNA"/>
</dbReference>
<proteinExistence type="predicted"/>
<dbReference type="PANTHER" id="PTHR42831:SF1">
    <property type="entry name" value="FE-S PROTEIN MATURATION AUXILIARY FACTOR YITW"/>
    <property type="match status" value="1"/>
</dbReference>
<keyword evidence="3" id="KW-1185">Reference proteome</keyword>
<accession>A0A2Z5FTC7</accession>
<dbReference type="Pfam" id="PF01883">
    <property type="entry name" value="FeS_assembly_P"/>
    <property type="match status" value="1"/>
</dbReference>
<organism evidence="2 3">
    <name type="scientific">Acidisarcina polymorpha</name>
    <dbReference type="NCBI Taxonomy" id="2211140"/>
    <lineage>
        <taxon>Bacteria</taxon>
        <taxon>Pseudomonadati</taxon>
        <taxon>Acidobacteriota</taxon>
        <taxon>Terriglobia</taxon>
        <taxon>Terriglobales</taxon>
        <taxon>Acidobacteriaceae</taxon>
        <taxon>Acidisarcina</taxon>
    </lineage>
</organism>
<gene>
    <name evidence="2" type="ORF">ACPOL_0365</name>
</gene>
<dbReference type="InterPro" id="IPR002744">
    <property type="entry name" value="MIP18-like"/>
</dbReference>
<dbReference type="InterPro" id="IPR052339">
    <property type="entry name" value="Fe-S_Maturation_MIP18"/>
</dbReference>
<dbReference type="OrthoDB" id="9805360at2"/>
<protein>
    <submittedName>
        <fullName evidence="2">PaaD-like protein (DUF59) involved in Fe-S cluster assembly</fullName>
    </submittedName>
</protein>
<dbReference type="InterPro" id="IPR034904">
    <property type="entry name" value="FSCA_dom_sf"/>
</dbReference>
<dbReference type="PANTHER" id="PTHR42831">
    <property type="entry name" value="FE-S PROTEIN MATURATION AUXILIARY FACTOR YITW"/>
    <property type="match status" value="1"/>
</dbReference>
<sequence length="110" mass="12079">MPLTEAEIRDALRDVYDPELPVNIVDLGLVYKVDLAADPDAPGLVPKQKVIIDLTLTTPGCPSHAQITEQIRNRLAGLQEVSTTEVNLVWEPKWSPARISLEAQQKLGIA</sequence>
<reference evidence="2 3" key="1">
    <citation type="journal article" date="2018" name="Front. Microbiol.">
        <title>Hydrolytic Capabilities as a Key to Environmental Success: Chitinolytic and Cellulolytic Acidobacteria From Acidic Sub-arctic Soils and Boreal Peatlands.</title>
        <authorList>
            <person name="Belova S.E."/>
            <person name="Ravin N.V."/>
            <person name="Pankratov T.A."/>
            <person name="Rakitin A.L."/>
            <person name="Ivanova A.A."/>
            <person name="Beletsky A.V."/>
            <person name="Mardanov A.V."/>
            <person name="Sinninghe Damste J.S."/>
            <person name="Dedysh S.N."/>
        </authorList>
    </citation>
    <scope>NUCLEOTIDE SEQUENCE [LARGE SCALE GENOMIC DNA]</scope>
    <source>
        <strain evidence="2 3">SBC82</strain>
    </source>
</reference>
<dbReference type="KEGG" id="abas:ACPOL_0365"/>
<feature type="domain" description="MIP18 family-like" evidence="1">
    <location>
        <begin position="5"/>
        <end position="87"/>
    </location>
</feature>
<evidence type="ECO:0000313" key="3">
    <source>
        <dbReference type="Proteomes" id="UP000253606"/>
    </source>
</evidence>
<evidence type="ECO:0000313" key="2">
    <source>
        <dbReference type="EMBL" id="AXC09746.1"/>
    </source>
</evidence>
<name>A0A2Z5FTC7_9BACT</name>